<dbReference type="Proteomes" id="UP000243524">
    <property type="component" value="Unassembled WGS sequence"/>
</dbReference>
<evidence type="ECO:0000313" key="2">
    <source>
        <dbReference type="EMBL" id="PKR78916.1"/>
    </source>
</evidence>
<dbReference type="OrthoDB" id="2971563at2"/>
<protein>
    <submittedName>
        <fullName evidence="2">MBL fold metallo-hydrolase</fullName>
    </submittedName>
</protein>
<dbReference type="InterPro" id="IPR050662">
    <property type="entry name" value="Sec-metab_biosynth-thioest"/>
</dbReference>
<keyword evidence="2" id="KW-0378">Hydrolase</keyword>
<organism evidence="2 3">
    <name type="scientific">Halalkalibacillus sediminis</name>
    <dbReference type="NCBI Taxonomy" id="2018042"/>
    <lineage>
        <taxon>Bacteria</taxon>
        <taxon>Bacillati</taxon>
        <taxon>Bacillota</taxon>
        <taxon>Bacilli</taxon>
        <taxon>Bacillales</taxon>
        <taxon>Bacillaceae</taxon>
        <taxon>Halalkalibacillus</taxon>
    </lineage>
</organism>
<sequence length="322" mass="37131">MKAQNIHQLTLPTPFAVGDVHAYLHVGDRVTLFDAGVYTEKAWESLKDQLKELSLKPEDVDEIVLTHHHPDHIGLVGKFTNVKRVYGHPYVNNWLTKDERYFKMYIDFFNQLYDDWGVPEAYREIEKSTANYSNFVFKSALTDELLEGQKIEGLPSIEVLETPGHAQSHLSFFDHESGILIGGDHIIKHISSNPLLEPPSDKGIERPRPLLDYRQSMLKLKDYDITEILPGHGEVLREYRALIDDRILKQEKRAYKVLDFIKNNSATPFEICKFLFPKHYEKQFGLTMSETVGQLDYLQSVGEIVEVRKDNVITFESTSCYA</sequence>
<keyword evidence="3" id="KW-1185">Reference proteome</keyword>
<evidence type="ECO:0000313" key="3">
    <source>
        <dbReference type="Proteomes" id="UP000243524"/>
    </source>
</evidence>
<dbReference type="EMBL" id="PJNH01000001">
    <property type="protein sequence ID" value="PKR78916.1"/>
    <property type="molecule type" value="Genomic_DNA"/>
</dbReference>
<reference evidence="2 3" key="1">
    <citation type="submission" date="2017-06" db="EMBL/GenBank/DDBJ databases">
        <title>the draft geome sequence of Illustriluteabacillus marina B3227.</title>
        <authorList>
            <person name="He R.-H."/>
            <person name="Du Z.-J."/>
        </authorList>
    </citation>
    <scope>NUCLEOTIDE SEQUENCE [LARGE SCALE GENOMIC DNA]</scope>
    <source>
        <strain evidence="2 3">B3227</strain>
    </source>
</reference>
<dbReference type="AlphaFoldDB" id="A0A2I0QX46"/>
<name>A0A2I0QX46_9BACI</name>
<gene>
    <name evidence="2" type="ORF">CEY16_03945</name>
</gene>
<feature type="domain" description="Metallo-beta-lactamase" evidence="1">
    <location>
        <begin position="19"/>
        <end position="232"/>
    </location>
</feature>
<dbReference type="SMART" id="SM00849">
    <property type="entry name" value="Lactamase_B"/>
    <property type="match status" value="1"/>
</dbReference>
<dbReference type="SUPFAM" id="SSF56281">
    <property type="entry name" value="Metallo-hydrolase/oxidoreductase"/>
    <property type="match status" value="1"/>
</dbReference>
<accession>A0A2I0QX46</accession>
<dbReference type="PANTHER" id="PTHR23131">
    <property type="entry name" value="ENDORIBONUCLEASE LACTB2"/>
    <property type="match status" value="1"/>
</dbReference>
<dbReference type="GO" id="GO:0016787">
    <property type="term" value="F:hydrolase activity"/>
    <property type="evidence" value="ECO:0007669"/>
    <property type="project" value="UniProtKB-KW"/>
</dbReference>
<comment type="caution">
    <text evidence="2">The sequence shown here is derived from an EMBL/GenBank/DDBJ whole genome shotgun (WGS) entry which is preliminary data.</text>
</comment>
<dbReference type="InterPro" id="IPR036866">
    <property type="entry name" value="RibonucZ/Hydroxyglut_hydro"/>
</dbReference>
<dbReference type="InterPro" id="IPR001279">
    <property type="entry name" value="Metallo-B-lactamas"/>
</dbReference>
<dbReference type="Pfam" id="PF00753">
    <property type="entry name" value="Lactamase_B"/>
    <property type="match status" value="1"/>
</dbReference>
<dbReference type="RefSeq" id="WP_101330660.1">
    <property type="nucleotide sequence ID" value="NZ_PJNH01000001.1"/>
</dbReference>
<proteinExistence type="predicted"/>
<evidence type="ECO:0000259" key="1">
    <source>
        <dbReference type="SMART" id="SM00849"/>
    </source>
</evidence>
<dbReference type="PANTHER" id="PTHR23131:SF4">
    <property type="entry name" value="METALLO-BETA-LACTAMASE SUPERFAMILY POTEIN"/>
    <property type="match status" value="1"/>
</dbReference>
<dbReference type="Gene3D" id="3.60.15.10">
    <property type="entry name" value="Ribonuclease Z/Hydroxyacylglutathione hydrolase-like"/>
    <property type="match status" value="1"/>
</dbReference>